<dbReference type="Gene3D" id="3.30.190.20">
    <property type="match status" value="1"/>
</dbReference>
<dbReference type="GO" id="GO:0019843">
    <property type="term" value="F:rRNA binding"/>
    <property type="evidence" value="ECO:0007669"/>
    <property type="project" value="UniProtKB-UniRule"/>
</dbReference>
<keyword evidence="5 9" id="KW-0694">RNA-binding</keyword>
<dbReference type="EMBL" id="CP016379">
    <property type="protein sequence ID" value="AZR74708.1"/>
    <property type="molecule type" value="Genomic_DNA"/>
</dbReference>
<dbReference type="GO" id="GO:0000049">
    <property type="term" value="F:tRNA binding"/>
    <property type="evidence" value="ECO:0007669"/>
    <property type="project" value="UniProtKB-KW"/>
</dbReference>
<dbReference type="PANTHER" id="PTHR36427:SF3">
    <property type="entry name" value="LARGE RIBOSOMAL SUBUNIT PROTEIN UL1M"/>
    <property type="match status" value="1"/>
</dbReference>
<evidence type="ECO:0000256" key="1">
    <source>
        <dbReference type="ARBA" id="ARBA00010531"/>
    </source>
</evidence>
<evidence type="ECO:0000313" key="11">
    <source>
        <dbReference type="EMBL" id="AZR74708.1"/>
    </source>
</evidence>
<evidence type="ECO:0000256" key="8">
    <source>
        <dbReference type="ARBA" id="ARBA00035241"/>
    </source>
</evidence>
<dbReference type="AlphaFoldDB" id="A0A3Q9HSL8"/>
<gene>
    <name evidence="9" type="primary">rplA</name>
    <name evidence="11" type="ORF">BBF96_15815</name>
</gene>
<reference evidence="11 12" key="1">
    <citation type="submission" date="2016-07" db="EMBL/GenBank/DDBJ databases">
        <title>Genome and transcriptome analysis of iron-reducing fermentative bacteria Anoxybacter fermentans.</title>
        <authorList>
            <person name="Zeng X."/>
            <person name="Shao Z."/>
        </authorList>
    </citation>
    <scope>NUCLEOTIDE SEQUENCE [LARGE SCALE GENOMIC DNA]</scope>
    <source>
        <strain evidence="11 12">DY22613</strain>
    </source>
</reference>
<dbReference type="Gene3D" id="3.40.50.790">
    <property type="match status" value="1"/>
</dbReference>
<sequence>MARKRGKRYLEAAKKVDRQKLYEPKEALNLVKELATAKFDESVEVAVKLGVDPKHADQQVRGAVVLPYGTGKDVRVIVFAQGEKAKEAKEAGADFVGAEDLAEKIEKENWLDFDVAIATPDMMRVVGRLGRILGPRGLMPNPKVGTVTMDIGKAVQEAKAGKIEYRVDRTSIVHVPIGKASFPVEHLVENFKTVLNALIKAKPAAAKGRYLRSIAVSSTMGPGIKIDPNVVMNMNE</sequence>
<dbReference type="NCBIfam" id="TIGR01169">
    <property type="entry name" value="rplA_bact"/>
    <property type="match status" value="1"/>
</dbReference>
<dbReference type="Proteomes" id="UP000267250">
    <property type="component" value="Chromosome"/>
</dbReference>
<dbReference type="FunFam" id="3.40.50.790:FF:000001">
    <property type="entry name" value="50S ribosomal protein L1"/>
    <property type="match status" value="1"/>
</dbReference>
<keyword evidence="3 9" id="KW-0699">rRNA-binding</keyword>
<keyword evidence="6 9" id="KW-0689">Ribosomal protein</keyword>
<keyword evidence="12" id="KW-1185">Reference proteome</keyword>
<dbReference type="PIRSF" id="PIRSF002155">
    <property type="entry name" value="Ribosomal_L1"/>
    <property type="match status" value="1"/>
</dbReference>
<comment type="subunit">
    <text evidence="9">Part of the 50S ribosomal subunit.</text>
</comment>
<name>A0A3Q9HSL8_9FIRM</name>
<dbReference type="GO" id="GO:0022625">
    <property type="term" value="C:cytosolic large ribosomal subunit"/>
    <property type="evidence" value="ECO:0007669"/>
    <property type="project" value="TreeGrafter"/>
</dbReference>
<dbReference type="InterPro" id="IPR005878">
    <property type="entry name" value="Ribosom_uL1_bac-type"/>
</dbReference>
<dbReference type="KEGG" id="aft:BBF96_15815"/>
<evidence type="ECO:0000256" key="2">
    <source>
        <dbReference type="ARBA" id="ARBA00022491"/>
    </source>
</evidence>
<evidence type="ECO:0000313" key="12">
    <source>
        <dbReference type="Proteomes" id="UP000267250"/>
    </source>
</evidence>
<dbReference type="GO" id="GO:0003735">
    <property type="term" value="F:structural constituent of ribosome"/>
    <property type="evidence" value="ECO:0007669"/>
    <property type="project" value="InterPro"/>
</dbReference>
<dbReference type="RefSeq" id="WP_127018076.1">
    <property type="nucleotide sequence ID" value="NZ_CP016379.1"/>
</dbReference>
<dbReference type="InterPro" id="IPR023674">
    <property type="entry name" value="Ribosomal_uL1-like"/>
</dbReference>
<evidence type="ECO:0000256" key="6">
    <source>
        <dbReference type="ARBA" id="ARBA00022980"/>
    </source>
</evidence>
<evidence type="ECO:0000256" key="9">
    <source>
        <dbReference type="HAMAP-Rule" id="MF_01318"/>
    </source>
</evidence>
<evidence type="ECO:0000256" key="7">
    <source>
        <dbReference type="ARBA" id="ARBA00023274"/>
    </source>
</evidence>
<dbReference type="InterPro" id="IPR023673">
    <property type="entry name" value="Ribosomal_uL1_CS"/>
</dbReference>
<keyword evidence="9" id="KW-0820">tRNA-binding</keyword>
<dbReference type="OrthoDB" id="9803740at2"/>
<dbReference type="SUPFAM" id="SSF56808">
    <property type="entry name" value="Ribosomal protein L1"/>
    <property type="match status" value="1"/>
</dbReference>
<keyword evidence="4 9" id="KW-0810">Translation regulation</keyword>
<dbReference type="GO" id="GO:0006417">
    <property type="term" value="P:regulation of translation"/>
    <property type="evidence" value="ECO:0007669"/>
    <property type="project" value="UniProtKB-KW"/>
</dbReference>
<dbReference type="PANTHER" id="PTHR36427">
    <property type="entry name" value="54S RIBOSOMAL PROTEIN L1, MITOCHONDRIAL"/>
    <property type="match status" value="1"/>
</dbReference>
<accession>A0A3Q9HSL8</accession>
<comment type="function">
    <text evidence="9">Protein L1 is also a translational repressor protein, it controls the translation of the L11 operon by binding to its mRNA.</text>
</comment>
<evidence type="ECO:0000256" key="4">
    <source>
        <dbReference type="ARBA" id="ARBA00022845"/>
    </source>
</evidence>
<protein>
    <recommendedName>
        <fullName evidence="8 9">Large ribosomal subunit protein uL1</fullName>
    </recommendedName>
</protein>
<keyword evidence="7 9" id="KW-0687">Ribonucleoprotein</keyword>
<dbReference type="CDD" id="cd00403">
    <property type="entry name" value="Ribosomal_L1"/>
    <property type="match status" value="1"/>
</dbReference>
<evidence type="ECO:0000256" key="5">
    <source>
        <dbReference type="ARBA" id="ARBA00022884"/>
    </source>
</evidence>
<comment type="function">
    <text evidence="9">Binds directly to 23S rRNA. The L1 stalk is quite mobile in the ribosome, and is involved in E site tRNA release.</text>
</comment>
<dbReference type="InterPro" id="IPR016095">
    <property type="entry name" value="Ribosomal_uL1_3-a/b-sand"/>
</dbReference>
<dbReference type="PROSITE" id="PS01199">
    <property type="entry name" value="RIBOSOMAL_L1"/>
    <property type="match status" value="1"/>
</dbReference>
<evidence type="ECO:0000256" key="10">
    <source>
        <dbReference type="RuleBase" id="RU000659"/>
    </source>
</evidence>
<dbReference type="GO" id="GO:0006412">
    <property type="term" value="P:translation"/>
    <property type="evidence" value="ECO:0007669"/>
    <property type="project" value="UniProtKB-UniRule"/>
</dbReference>
<dbReference type="InterPro" id="IPR002143">
    <property type="entry name" value="Ribosomal_uL1"/>
</dbReference>
<evidence type="ECO:0000256" key="3">
    <source>
        <dbReference type="ARBA" id="ARBA00022730"/>
    </source>
</evidence>
<dbReference type="HAMAP" id="MF_01318_B">
    <property type="entry name" value="Ribosomal_uL1_B"/>
    <property type="match status" value="1"/>
</dbReference>
<organism evidence="11 12">
    <name type="scientific">Anoxybacter fermentans</name>
    <dbReference type="NCBI Taxonomy" id="1323375"/>
    <lineage>
        <taxon>Bacteria</taxon>
        <taxon>Bacillati</taxon>
        <taxon>Bacillota</taxon>
        <taxon>Clostridia</taxon>
        <taxon>Halanaerobiales</taxon>
        <taxon>Anoxybacter</taxon>
    </lineage>
</organism>
<comment type="similarity">
    <text evidence="1 9 10">Belongs to the universal ribosomal protein uL1 family.</text>
</comment>
<keyword evidence="2 9" id="KW-0678">Repressor</keyword>
<dbReference type="Pfam" id="PF00687">
    <property type="entry name" value="Ribosomal_L1"/>
    <property type="match status" value="1"/>
</dbReference>
<proteinExistence type="inferred from homology"/>
<dbReference type="InterPro" id="IPR028364">
    <property type="entry name" value="Ribosomal_uL1/biogenesis"/>
</dbReference>